<evidence type="ECO:0000313" key="9">
    <source>
        <dbReference type="Proteomes" id="UP000785679"/>
    </source>
</evidence>
<feature type="region of interest" description="Disordered" evidence="6">
    <location>
        <begin position="234"/>
        <end position="265"/>
    </location>
</feature>
<keyword evidence="5" id="KW-0539">Nucleus</keyword>
<dbReference type="GO" id="GO:0003700">
    <property type="term" value="F:DNA-binding transcription factor activity"/>
    <property type="evidence" value="ECO:0007669"/>
    <property type="project" value="InterPro"/>
</dbReference>
<feature type="domain" description="AP2/ERF" evidence="7">
    <location>
        <begin position="355"/>
        <end position="414"/>
    </location>
</feature>
<dbReference type="AlphaFoldDB" id="A0A8J8NTY3"/>
<dbReference type="SMART" id="SM00380">
    <property type="entry name" value="AP2"/>
    <property type="match status" value="1"/>
</dbReference>
<accession>A0A8J8NTY3</accession>
<dbReference type="PROSITE" id="PS51032">
    <property type="entry name" value="AP2_ERF"/>
    <property type="match status" value="1"/>
</dbReference>
<dbReference type="OrthoDB" id="1863098at2759"/>
<dbReference type="Proteomes" id="UP000785679">
    <property type="component" value="Unassembled WGS sequence"/>
</dbReference>
<keyword evidence="3" id="KW-0238">DNA-binding</keyword>
<protein>
    <recommendedName>
        <fullName evidence="7">AP2/ERF domain-containing protein</fullName>
    </recommendedName>
</protein>
<dbReference type="GO" id="GO:0003677">
    <property type="term" value="F:DNA binding"/>
    <property type="evidence" value="ECO:0007669"/>
    <property type="project" value="UniProtKB-KW"/>
</dbReference>
<keyword evidence="4" id="KW-0804">Transcription</keyword>
<evidence type="ECO:0000256" key="5">
    <source>
        <dbReference type="ARBA" id="ARBA00023242"/>
    </source>
</evidence>
<dbReference type="InterPro" id="IPR016177">
    <property type="entry name" value="DNA-bd_dom_sf"/>
</dbReference>
<dbReference type="GO" id="GO:0005634">
    <property type="term" value="C:nucleus"/>
    <property type="evidence" value="ECO:0007669"/>
    <property type="project" value="UniProtKB-SubCell"/>
</dbReference>
<comment type="subcellular location">
    <subcellularLocation>
        <location evidence="1">Nucleus</location>
    </subcellularLocation>
</comment>
<feature type="compositionally biased region" description="Polar residues" evidence="6">
    <location>
        <begin position="236"/>
        <end position="255"/>
    </location>
</feature>
<sequence length="446" mass="49551">MNHSNMLQQAQLLQASQGFMQTPASQQLLWQQQFSAPQAKSSDLQMLLARKTSSSVMFGLQSSQASVAQASQGGLSVGRQVFNQHQTVNGFPANGQIHRPMPTVARPISQAIDFQGSPVYSSQVSQKATESLKGFALPSAFPLLTKTISSESLQFQSQSPKTLTNQEQFLFKRIHDLIEESAASEQVSCLSQAQSVGTTSFPPVSPVALESFAQYLNQRLAKTNSFDQSLGDLKGTNPSTYQNHVDQSTYHGTKSASEEHSFDHNNSNQQNFMGLLFQNSSPLLTTYVHQLPSQQALVQNHCNDEMGLLTTYEKGFSVSVLKKRRRLIDVLRTKRATDVVIMPHKKVFKGANVNNFRGSKFRGISKNGNSWQILLMVNRKKKYLGTLPTEELAARFYDKVAIQYQGAKAKTNFGYNKEQIMSVLRTPPLLAEVDFGESMDSAFEQF</sequence>
<evidence type="ECO:0000256" key="6">
    <source>
        <dbReference type="SAM" id="MobiDB-lite"/>
    </source>
</evidence>
<dbReference type="EMBL" id="RRYP01008033">
    <property type="protein sequence ID" value="TNV80066.1"/>
    <property type="molecule type" value="Genomic_DNA"/>
</dbReference>
<dbReference type="SUPFAM" id="SSF54171">
    <property type="entry name" value="DNA-binding domain"/>
    <property type="match status" value="1"/>
</dbReference>
<evidence type="ECO:0000313" key="8">
    <source>
        <dbReference type="EMBL" id="TNV80066.1"/>
    </source>
</evidence>
<proteinExistence type="predicted"/>
<keyword evidence="9" id="KW-1185">Reference proteome</keyword>
<organism evidence="8 9">
    <name type="scientific">Halteria grandinella</name>
    <dbReference type="NCBI Taxonomy" id="5974"/>
    <lineage>
        <taxon>Eukaryota</taxon>
        <taxon>Sar</taxon>
        <taxon>Alveolata</taxon>
        <taxon>Ciliophora</taxon>
        <taxon>Intramacronucleata</taxon>
        <taxon>Spirotrichea</taxon>
        <taxon>Stichotrichia</taxon>
        <taxon>Sporadotrichida</taxon>
        <taxon>Halteriidae</taxon>
        <taxon>Halteria</taxon>
    </lineage>
</organism>
<dbReference type="Gene3D" id="3.30.730.10">
    <property type="entry name" value="AP2/ERF domain"/>
    <property type="match status" value="1"/>
</dbReference>
<evidence type="ECO:0000256" key="2">
    <source>
        <dbReference type="ARBA" id="ARBA00023015"/>
    </source>
</evidence>
<evidence type="ECO:0000259" key="7">
    <source>
        <dbReference type="PROSITE" id="PS51032"/>
    </source>
</evidence>
<reference evidence="8" key="1">
    <citation type="submission" date="2019-06" db="EMBL/GenBank/DDBJ databases">
        <authorList>
            <person name="Zheng W."/>
        </authorList>
    </citation>
    <scope>NUCLEOTIDE SEQUENCE</scope>
    <source>
        <strain evidence="8">QDHG01</strain>
    </source>
</reference>
<evidence type="ECO:0000256" key="4">
    <source>
        <dbReference type="ARBA" id="ARBA00023163"/>
    </source>
</evidence>
<comment type="caution">
    <text evidence="8">The sequence shown here is derived from an EMBL/GenBank/DDBJ whole genome shotgun (WGS) entry which is preliminary data.</text>
</comment>
<dbReference type="InterPro" id="IPR036955">
    <property type="entry name" value="AP2/ERF_dom_sf"/>
</dbReference>
<gene>
    <name evidence="8" type="ORF">FGO68_gene16251</name>
</gene>
<evidence type="ECO:0000256" key="1">
    <source>
        <dbReference type="ARBA" id="ARBA00004123"/>
    </source>
</evidence>
<keyword evidence="2" id="KW-0805">Transcription regulation</keyword>
<evidence type="ECO:0000256" key="3">
    <source>
        <dbReference type="ARBA" id="ARBA00023125"/>
    </source>
</evidence>
<name>A0A8J8NTY3_HALGN</name>
<dbReference type="InterPro" id="IPR001471">
    <property type="entry name" value="AP2/ERF_dom"/>
</dbReference>